<keyword evidence="7" id="KW-0804">Transcription</keyword>
<evidence type="ECO:0000256" key="5">
    <source>
        <dbReference type="ARBA" id="ARBA00023015"/>
    </source>
</evidence>
<dbReference type="PROSITE" id="PS00031">
    <property type="entry name" value="NUCLEAR_REC_DBD_1"/>
    <property type="match status" value="1"/>
</dbReference>
<dbReference type="GO" id="GO:0005634">
    <property type="term" value="C:nucleus"/>
    <property type="evidence" value="ECO:0007669"/>
    <property type="project" value="UniProtKB-SubCell"/>
</dbReference>
<dbReference type="WBParaSite" id="ACRNAN_scaffold14008.g29991.t1">
    <property type="protein sequence ID" value="ACRNAN_scaffold14008.g29991.t1"/>
    <property type="gene ID" value="ACRNAN_scaffold14008.g29991"/>
</dbReference>
<dbReference type="SMART" id="SM00399">
    <property type="entry name" value="ZnF_C4"/>
    <property type="match status" value="1"/>
</dbReference>
<dbReference type="InterPro" id="IPR001628">
    <property type="entry name" value="Znf_hrmn_rcpt"/>
</dbReference>
<evidence type="ECO:0000313" key="12">
    <source>
        <dbReference type="WBParaSite" id="ACRNAN_scaffold14008.g29991.t1"/>
    </source>
</evidence>
<evidence type="ECO:0000256" key="6">
    <source>
        <dbReference type="ARBA" id="ARBA00023125"/>
    </source>
</evidence>
<accession>A0A914CSA3</accession>
<keyword evidence="6" id="KW-0238">DNA-binding</keyword>
<evidence type="ECO:0000256" key="8">
    <source>
        <dbReference type="ARBA" id="ARBA00023170"/>
    </source>
</evidence>
<dbReference type="AlphaFoldDB" id="A0A914CSA3"/>
<reference evidence="12" key="1">
    <citation type="submission" date="2022-11" db="UniProtKB">
        <authorList>
            <consortium name="WormBaseParasite"/>
        </authorList>
    </citation>
    <scope>IDENTIFICATION</scope>
</reference>
<dbReference type="CDD" id="cd06960">
    <property type="entry name" value="NR_DBD_HNF4A"/>
    <property type="match status" value="1"/>
</dbReference>
<dbReference type="GO" id="GO:0006357">
    <property type="term" value="P:regulation of transcription by RNA polymerase II"/>
    <property type="evidence" value="ECO:0007669"/>
    <property type="project" value="TreeGrafter"/>
</dbReference>
<dbReference type="GO" id="GO:0003700">
    <property type="term" value="F:DNA-binding transcription factor activity"/>
    <property type="evidence" value="ECO:0007669"/>
    <property type="project" value="InterPro"/>
</dbReference>
<dbReference type="PANTHER" id="PTHR46011">
    <property type="entry name" value="NUCLEAR HORMONE RECEPTOR FAMILY MEMBER NHR-86-RELATED"/>
    <property type="match status" value="1"/>
</dbReference>
<keyword evidence="9" id="KW-0539">Nucleus</keyword>
<dbReference type="PROSITE" id="PS51030">
    <property type="entry name" value="NUCLEAR_REC_DBD_2"/>
    <property type="match status" value="1"/>
</dbReference>
<comment type="subcellular location">
    <subcellularLocation>
        <location evidence="1">Nucleus</location>
    </subcellularLocation>
</comment>
<evidence type="ECO:0000313" key="11">
    <source>
        <dbReference type="Proteomes" id="UP000887540"/>
    </source>
</evidence>
<evidence type="ECO:0000256" key="3">
    <source>
        <dbReference type="ARBA" id="ARBA00022771"/>
    </source>
</evidence>
<feature type="domain" description="Nuclear receptor" evidence="10">
    <location>
        <begin position="1"/>
        <end position="77"/>
    </location>
</feature>
<evidence type="ECO:0000256" key="4">
    <source>
        <dbReference type="ARBA" id="ARBA00022833"/>
    </source>
</evidence>
<proteinExistence type="predicted"/>
<keyword evidence="11" id="KW-1185">Reference proteome</keyword>
<keyword evidence="5" id="KW-0805">Transcription regulation</keyword>
<dbReference type="InterPro" id="IPR013088">
    <property type="entry name" value="Znf_NHR/GATA"/>
</dbReference>
<dbReference type="SUPFAM" id="SSF57716">
    <property type="entry name" value="Glucocorticoid receptor-like (DNA-binding domain)"/>
    <property type="match status" value="1"/>
</dbReference>
<evidence type="ECO:0000256" key="9">
    <source>
        <dbReference type="ARBA" id="ARBA00023242"/>
    </source>
</evidence>
<keyword evidence="3" id="KW-0863">Zinc-finger</keyword>
<dbReference type="Proteomes" id="UP000887540">
    <property type="component" value="Unplaced"/>
</dbReference>
<dbReference type="InterPro" id="IPR049636">
    <property type="entry name" value="HNF4-like_DBD"/>
</dbReference>
<keyword evidence="4" id="KW-0862">Zinc</keyword>
<evidence type="ECO:0000256" key="1">
    <source>
        <dbReference type="ARBA" id="ARBA00004123"/>
    </source>
</evidence>
<dbReference type="GO" id="GO:0000978">
    <property type="term" value="F:RNA polymerase II cis-regulatory region sequence-specific DNA binding"/>
    <property type="evidence" value="ECO:0007669"/>
    <property type="project" value="InterPro"/>
</dbReference>
<sequence length="299" mass="35023">MKPCDVCHLDDVLCMHFGASVCSACSAFFRRSIAEYKSYKCRKGNKCDVTKELRNSCRACRLKRCFDVGMCIEKDENSLFIQESQINLSNTSINNAQPYEIKKQEMEISNQTPSLLNKILQGIKAYLSAQQTLYVVEHPNKTLSNLEFEKDTKIEWNRVERYCVFVINSMLNESFEPYNLMQESQKRLIVKNVFTKITFLIKCYQTSIYYPDPEDNRVVTHYGYYLSHETNDYFFSSEVVMKNIEDFYRLHNQYLDSARALSMKLIKYGIRDIDIAALSYMIFSQECTAYDGAWFITQI</sequence>
<evidence type="ECO:0000256" key="7">
    <source>
        <dbReference type="ARBA" id="ARBA00023163"/>
    </source>
</evidence>
<evidence type="ECO:0000256" key="2">
    <source>
        <dbReference type="ARBA" id="ARBA00022723"/>
    </source>
</evidence>
<dbReference type="Pfam" id="PF00105">
    <property type="entry name" value="zf-C4"/>
    <property type="match status" value="1"/>
</dbReference>
<name>A0A914CSA3_9BILA</name>
<keyword evidence="8" id="KW-0675">Receptor</keyword>
<protein>
    <submittedName>
        <fullName evidence="12">Nuclear receptor domain-containing protein</fullName>
    </submittedName>
</protein>
<dbReference type="GO" id="GO:0008270">
    <property type="term" value="F:zinc ion binding"/>
    <property type="evidence" value="ECO:0007669"/>
    <property type="project" value="UniProtKB-KW"/>
</dbReference>
<dbReference type="PANTHER" id="PTHR46011:SF32">
    <property type="entry name" value="NUCLEAR HORMONE RECEPTOR FAMILY"/>
    <property type="match status" value="1"/>
</dbReference>
<keyword evidence="2" id="KW-0479">Metal-binding</keyword>
<evidence type="ECO:0000259" key="10">
    <source>
        <dbReference type="PROSITE" id="PS51030"/>
    </source>
</evidence>
<dbReference type="PRINTS" id="PR00047">
    <property type="entry name" value="STROIDFINGER"/>
</dbReference>
<organism evidence="11 12">
    <name type="scientific">Acrobeloides nanus</name>
    <dbReference type="NCBI Taxonomy" id="290746"/>
    <lineage>
        <taxon>Eukaryota</taxon>
        <taxon>Metazoa</taxon>
        <taxon>Ecdysozoa</taxon>
        <taxon>Nematoda</taxon>
        <taxon>Chromadorea</taxon>
        <taxon>Rhabditida</taxon>
        <taxon>Tylenchina</taxon>
        <taxon>Cephalobomorpha</taxon>
        <taxon>Cephaloboidea</taxon>
        <taxon>Cephalobidae</taxon>
        <taxon>Acrobeloides</taxon>
    </lineage>
</organism>
<dbReference type="Gene3D" id="3.30.50.10">
    <property type="entry name" value="Erythroid Transcription Factor GATA-1, subunit A"/>
    <property type="match status" value="1"/>
</dbReference>